<dbReference type="InterPro" id="IPR047655">
    <property type="entry name" value="Transpos_IS630-like"/>
</dbReference>
<dbReference type="Proteomes" id="UP000239874">
    <property type="component" value="Unassembled WGS sequence"/>
</dbReference>
<protein>
    <submittedName>
        <fullName evidence="2">IS630 family transposase</fullName>
    </submittedName>
</protein>
<feature type="domain" description="Tc1-like transposase DDE" evidence="1">
    <location>
        <begin position="105"/>
        <end position="239"/>
    </location>
</feature>
<dbReference type="RefSeq" id="WP_104380467.1">
    <property type="nucleotide sequence ID" value="NZ_PSZC01000021.1"/>
</dbReference>
<dbReference type="InterPro" id="IPR012337">
    <property type="entry name" value="RNaseH-like_sf"/>
</dbReference>
<reference evidence="2 3" key="1">
    <citation type="submission" date="2018-02" db="EMBL/GenBank/DDBJ databases">
        <title>8 Nocardia nova and 1 Nocardia cyriacigeorgica strain used for evolution to TMP-SMX.</title>
        <authorList>
            <person name="Mehta H."/>
            <person name="Weng J."/>
            <person name="Shamoo Y."/>
        </authorList>
    </citation>
    <scope>NUCLEOTIDE SEQUENCE [LARGE SCALE GENOMIC DNA]</scope>
    <source>
        <strain evidence="2 3">MDA3139</strain>
    </source>
</reference>
<dbReference type="Pfam" id="PF13358">
    <property type="entry name" value="DDE_3"/>
    <property type="match status" value="1"/>
</dbReference>
<dbReference type="InterPro" id="IPR038717">
    <property type="entry name" value="Tc1-like_DDE_dom"/>
</dbReference>
<sequence>MDPTWSGGRPAKTDQATRDRICQIPRCCPRDLGWPFSTRSLSKLAEVLRTNTIADISRETVRQILNTGGVSWQATKTRKAGNDPDFQATMTRVLDLYGNPPADGRVICVDEFGPLDLQPRGGRGWFTARRPRRLRAIYHRTQGVRHTFGALDLRTGQLCYRIRDRKRWTEFLAFLKSVRDRWPDQKLYLICDNYSVHKRAEVRAWCSVNAIELVFLPTYSSWLNRVECEFAALRYFALNGTDHRSPGEQDDAIATYVRWRNQHAEPIRDFAVGSKIRRPNYLTNIA</sequence>
<organism evidence="2 3">
    <name type="scientific">Nocardia nova</name>
    <dbReference type="NCBI Taxonomy" id="37330"/>
    <lineage>
        <taxon>Bacteria</taxon>
        <taxon>Bacillati</taxon>
        <taxon>Actinomycetota</taxon>
        <taxon>Actinomycetes</taxon>
        <taxon>Mycobacteriales</taxon>
        <taxon>Nocardiaceae</taxon>
        <taxon>Nocardia</taxon>
    </lineage>
</organism>
<evidence type="ECO:0000259" key="1">
    <source>
        <dbReference type="Pfam" id="PF13358"/>
    </source>
</evidence>
<proteinExistence type="predicted"/>
<evidence type="ECO:0000313" key="3">
    <source>
        <dbReference type="Proteomes" id="UP000239874"/>
    </source>
</evidence>
<dbReference type="SUPFAM" id="SSF53098">
    <property type="entry name" value="Ribonuclease H-like"/>
    <property type="match status" value="1"/>
</dbReference>
<dbReference type="EMBL" id="PSZC01000021">
    <property type="protein sequence ID" value="PPJ35491.1"/>
    <property type="molecule type" value="Genomic_DNA"/>
</dbReference>
<dbReference type="NCBIfam" id="NF033545">
    <property type="entry name" value="transpos_IS630"/>
    <property type="match status" value="1"/>
</dbReference>
<dbReference type="Gene3D" id="3.30.420.10">
    <property type="entry name" value="Ribonuclease H-like superfamily/Ribonuclease H"/>
    <property type="match status" value="1"/>
</dbReference>
<name>A0A2S6AJU1_9NOCA</name>
<dbReference type="AlphaFoldDB" id="A0A2S6AJU1"/>
<dbReference type="InterPro" id="IPR036397">
    <property type="entry name" value="RNaseH_sf"/>
</dbReference>
<gene>
    <name evidence="2" type="ORF">C5E45_25570</name>
</gene>
<evidence type="ECO:0000313" key="2">
    <source>
        <dbReference type="EMBL" id="PPJ35491.1"/>
    </source>
</evidence>
<comment type="caution">
    <text evidence="2">The sequence shown here is derived from an EMBL/GenBank/DDBJ whole genome shotgun (WGS) entry which is preliminary data.</text>
</comment>
<dbReference type="GO" id="GO:0003676">
    <property type="term" value="F:nucleic acid binding"/>
    <property type="evidence" value="ECO:0007669"/>
    <property type="project" value="InterPro"/>
</dbReference>
<accession>A0A2S6AJU1</accession>